<keyword evidence="1" id="KW-0472">Membrane</keyword>
<feature type="transmembrane region" description="Helical" evidence="1">
    <location>
        <begin position="82"/>
        <end position="101"/>
    </location>
</feature>
<dbReference type="Proteomes" id="UP001381693">
    <property type="component" value="Unassembled WGS sequence"/>
</dbReference>
<evidence type="ECO:0000256" key="1">
    <source>
        <dbReference type="SAM" id="Phobius"/>
    </source>
</evidence>
<evidence type="ECO:0000313" key="3">
    <source>
        <dbReference type="Proteomes" id="UP001381693"/>
    </source>
</evidence>
<keyword evidence="1" id="KW-0812">Transmembrane</keyword>
<protein>
    <submittedName>
        <fullName evidence="2">Uncharacterized protein</fullName>
    </submittedName>
</protein>
<keyword evidence="1" id="KW-1133">Transmembrane helix</keyword>
<reference evidence="2 3" key="1">
    <citation type="submission" date="2023-11" db="EMBL/GenBank/DDBJ databases">
        <title>Halocaridina rubra genome assembly.</title>
        <authorList>
            <person name="Smith C."/>
        </authorList>
    </citation>
    <scope>NUCLEOTIDE SEQUENCE [LARGE SCALE GENOMIC DNA]</scope>
    <source>
        <strain evidence="2">EP-1</strain>
        <tissue evidence="2">Whole</tissue>
    </source>
</reference>
<dbReference type="EMBL" id="JAXCGZ010023341">
    <property type="protein sequence ID" value="KAK7013341.1"/>
    <property type="molecule type" value="Genomic_DNA"/>
</dbReference>
<gene>
    <name evidence="2" type="ORF">SK128_018344</name>
</gene>
<name>A0AAN8WGH3_HALRR</name>
<keyword evidence="3" id="KW-1185">Reference proteome</keyword>
<proteinExistence type="predicted"/>
<comment type="caution">
    <text evidence="2">The sequence shown here is derived from an EMBL/GenBank/DDBJ whole genome shotgun (WGS) entry which is preliminary data.</text>
</comment>
<accession>A0AAN8WGH3</accession>
<evidence type="ECO:0000313" key="2">
    <source>
        <dbReference type="EMBL" id="KAK7013341.1"/>
    </source>
</evidence>
<sequence>MREGNGREEEEELSNILICFFPPAGMETLRGEVGGYGRLNRGYGLTDRRGKGNGRAEGGDLRGVHCVVIWQKIKKFSTKMQSVTVLCVAIMMWFVCLSAEGSPTPEGFALSSSMTDFSREKRQASSFALSGGNRCCGCSSGGTTIITATTTIFNGVPQACCVCGKPAGVAIIPIKPVVGIKPSGVRG</sequence>
<organism evidence="2 3">
    <name type="scientific">Halocaridina rubra</name>
    <name type="common">Hawaiian red shrimp</name>
    <dbReference type="NCBI Taxonomy" id="373956"/>
    <lineage>
        <taxon>Eukaryota</taxon>
        <taxon>Metazoa</taxon>
        <taxon>Ecdysozoa</taxon>
        <taxon>Arthropoda</taxon>
        <taxon>Crustacea</taxon>
        <taxon>Multicrustacea</taxon>
        <taxon>Malacostraca</taxon>
        <taxon>Eumalacostraca</taxon>
        <taxon>Eucarida</taxon>
        <taxon>Decapoda</taxon>
        <taxon>Pleocyemata</taxon>
        <taxon>Caridea</taxon>
        <taxon>Atyoidea</taxon>
        <taxon>Atyidae</taxon>
        <taxon>Halocaridina</taxon>
    </lineage>
</organism>
<dbReference type="AlphaFoldDB" id="A0AAN8WGH3"/>